<evidence type="ECO:0000259" key="10">
    <source>
        <dbReference type="PROSITE" id="PS50262"/>
    </source>
</evidence>
<keyword evidence="3 9" id="KW-1133">Transmembrane helix</keyword>
<evidence type="ECO:0000256" key="5">
    <source>
        <dbReference type="ARBA" id="ARBA00023136"/>
    </source>
</evidence>
<feature type="transmembrane region" description="Helical" evidence="9">
    <location>
        <begin position="115"/>
        <end position="138"/>
    </location>
</feature>
<reference evidence="11" key="3">
    <citation type="submission" date="2023-05" db="EMBL/GenBank/DDBJ databases">
        <authorList>
            <person name="Smith C.H."/>
        </authorList>
    </citation>
    <scope>NUCLEOTIDE SEQUENCE</scope>
    <source>
        <strain evidence="11">CHS0354</strain>
        <tissue evidence="11">Mantle</tissue>
    </source>
</reference>
<evidence type="ECO:0000256" key="6">
    <source>
        <dbReference type="ARBA" id="ARBA00023170"/>
    </source>
</evidence>
<comment type="caution">
    <text evidence="11">The sequence shown here is derived from an EMBL/GenBank/DDBJ whole genome shotgun (WGS) entry which is preliminary data.</text>
</comment>
<dbReference type="EMBL" id="JAEAOA010001196">
    <property type="protein sequence ID" value="KAK3591706.1"/>
    <property type="molecule type" value="Genomic_DNA"/>
</dbReference>
<dbReference type="Pfam" id="PF00001">
    <property type="entry name" value="7tm_1"/>
    <property type="match status" value="1"/>
</dbReference>
<dbReference type="Gene3D" id="1.20.1070.10">
    <property type="entry name" value="Rhodopsin 7-helix transmembrane proteins"/>
    <property type="match status" value="1"/>
</dbReference>
<dbReference type="InterPro" id="IPR017452">
    <property type="entry name" value="GPCR_Rhodpsn_7TM"/>
</dbReference>
<dbReference type="AlphaFoldDB" id="A0AAE0VVK8"/>
<dbReference type="SUPFAM" id="SSF81321">
    <property type="entry name" value="Family A G protein-coupled receptor-like"/>
    <property type="match status" value="1"/>
</dbReference>
<dbReference type="InterPro" id="IPR000276">
    <property type="entry name" value="GPCR_Rhodpsn"/>
</dbReference>
<protein>
    <recommendedName>
        <fullName evidence="10">G-protein coupled receptors family 1 profile domain-containing protein</fullName>
    </recommendedName>
</protein>
<keyword evidence="4 8" id="KW-0297">G-protein coupled receptor</keyword>
<sequence length="262" mass="29510">MAEICIPGEEVKGTLDPHQFQAFERALIPPPLPTWEVSLKVLFYVFSFLVDIVGNSIVVLIIVLNKKMRTTTNCLLLNLAISDLMVGMFCMWVHLGNQITSEWPFGQFVCKVNTFIQVMSVTASVLTLTVISIERFLAIVFPLKAKMSKLAAGIAMATTWILSAGVASPHLVVRNQYEYFWANSHEIQCDEVWPMVYVDTQCNSHTPGKTIYYTVEGVIMYFIPIAIMLTAYSLIVIKMVIRKVPGMRMGSTAFVQDRSKRK</sequence>
<keyword evidence="6 8" id="KW-0675">Receptor</keyword>
<reference evidence="11" key="1">
    <citation type="journal article" date="2021" name="Genome Biol. Evol.">
        <title>A High-Quality Reference Genome for a Parasitic Bivalve with Doubly Uniparental Inheritance (Bivalvia: Unionida).</title>
        <authorList>
            <person name="Smith C.H."/>
        </authorList>
    </citation>
    <scope>NUCLEOTIDE SEQUENCE</scope>
    <source>
        <strain evidence="11">CHS0354</strain>
    </source>
</reference>
<keyword evidence="5 9" id="KW-0472">Membrane</keyword>
<comment type="similarity">
    <text evidence="8">Belongs to the G-protein coupled receptor 1 family.</text>
</comment>
<feature type="transmembrane region" description="Helical" evidence="9">
    <location>
        <begin position="150"/>
        <end position="172"/>
    </location>
</feature>
<accession>A0AAE0VVK8</accession>
<evidence type="ECO:0000256" key="1">
    <source>
        <dbReference type="ARBA" id="ARBA00004141"/>
    </source>
</evidence>
<dbReference type="PRINTS" id="PR00237">
    <property type="entry name" value="GPCRRHODOPSN"/>
</dbReference>
<feature type="non-terminal residue" evidence="11">
    <location>
        <position position="1"/>
    </location>
</feature>
<comment type="subcellular location">
    <subcellularLocation>
        <location evidence="1">Membrane</location>
        <topology evidence="1">Multi-pass membrane protein</topology>
    </subcellularLocation>
</comment>
<evidence type="ECO:0000256" key="8">
    <source>
        <dbReference type="RuleBase" id="RU000688"/>
    </source>
</evidence>
<organism evidence="11 12">
    <name type="scientific">Potamilus streckersoni</name>
    <dbReference type="NCBI Taxonomy" id="2493646"/>
    <lineage>
        <taxon>Eukaryota</taxon>
        <taxon>Metazoa</taxon>
        <taxon>Spiralia</taxon>
        <taxon>Lophotrochozoa</taxon>
        <taxon>Mollusca</taxon>
        <taxon>Bivalvia</taxon>
        <taxon>Autobranchia</taxon>
        <taxon>Heteroconchia</taxon>
        <taxon>Palaeoheterodonta</taxon>
        <taxon>Unionida</taxon>
        <taxon>Unionoidea</taxon>
        <taxon>Unionidae</taxon>
        <taxon>Ambleminae</taxon>
        <taxon>Lampsilini</taxon>
        <taxon>Potamilus</taxon>
    </lineage>
</organism>
<feature type="transmembrane region" description="Helical" evidence="9">
    <location>
        <begin position="41"/>
        <end position="63"/>
    </location>
</feature>
<reference evidence="11" key="2">
    <citation type="journal article" date="2021" name="Genome Biol. Evol.">
        <title>Developing a high-quality reference genome for a parasitic bivalve with doubly uniparental inheritance (Bivalvia: Unionida).</title>
        <authorList>
            <person name="Smith C.H."/>
        </authorList>
    </citation>
    <scope>NUCLEOTIDE SEQUENCE</scope>
    <source>
        <strain evidence="11">CHS0354</strain>
        <tissue evidence="11">Mantle</tissue>
    </source>
</reference>
<keyword evidence="12" id="KW-1185">Reference proteome</keyword>
<dbReference type="PROSITE" id="PS00237">
    <property type="entry name" value="G_PROTEIN_RECEP_F1_1"/>
    <property type="match status" value="1"/>
</dbReference>
<keyword evidence="2 8" id="KW-0812">Transmembrane</keyword>
<keyword evidence="7 8" id="KW-0807">Transducer</keyword>
<evidence type="ECO:0000256" key="3">
    <source>
        <dbReference type="ARBA" id="ARBA00022989"/>
    </source>
</evidence>
<feature type="domain" description="G-protein coupled receptors family 1 profile" evidence="10">
    <location>
        <begin position="54"/>
        <end position="262"/>
    </location>
</feature>
<evidence type="ECO:0000313" key="11">
    <source>
        <dbReference type="EMBL" id="KAK3591706.1"/>
    </source>
</evidence>
<dbReference type="PANTHER" id="PTHR24238:SF57">
    <property type="entry name" value="G-PROTEIN COUPLED RECEPTOR 83"/>
    <property type="match status" value="1"/>
</dbReference>
<evidence type="ECO:0000256" key="9">
    <source>
        <dbReference type="SAM" id="Phobius"/>
    </source>
</evidence>
<evidence type="ECO:0000256" key="4">
    <source>
        <dbReference type="ARBA" id="ARBA00023040"/>
    </source>
</evidence>
<name>A0AAE0VVK8_9BIVA</name>
<proteinExistence type="inferred from homology"/>
<evidence type="ECO:0000313" key="12">
    <source>
        <dbReference type="Proteomes" id="UP001195483"/>
    </source>
</evidence>
<feature type="transmembrane region" description="Helical" evidence="9">
    <location>
        <begin position="218"/>
        <end position="241"/>
    </location>
</feature>
<dbReference type="PANTHER" id="PTHR24238">
    <property type="entry name" value="G-PROTEIN COUPLED RECEPTOR"/>
    <property type="match status" value="1"/>
</dbReference>
<feature type="transmembrane region" description="Helical" evidence="9">
    <location>
        <begin position="75"/>
        <end position="95"/>
    </location>
</feature>
<dbReference type="GO" id="GO:0005886">
    <property type="term" value="C:plasma membrane"/>
    <property type="evidence" value="ECO:0007669"/>
    <property type="project" value="TreeGrafter"/>
</dbReference>
<dbReference type="Proteomes" id="UP001195483">
    <property type="component" value="Unassembled WGS sequence"/>
</dbReference>
<evidence type="ECO:0000256" key="2">
    <source>
        <dbReference type="ARBA" id="ARBA00022692"/>
    </source>
</evidence>
<gene>
    <name evidence="11" type="ORF">CHS0354_019471</name>
</gene>
<dbReference type="GO" id="GO:0008188">
    <property type="term" value="F:neuropeptide receptor activity"/>
    <property type="evidence" value="ECO:0007669"/>
    <property type="project" value="TreeGrafter"/>
</dbReference>
<dbReference type="PROSITE" id="PS50262">
    <property type="entry name" value="G_PROTEIN_RECEP_F1_2"/>
    <property type="match status" value="1"/>
</dbReference>
<evidence type="ECO:0000256" key="7">
    <source>
        <dbReference type="ARBA" id="ARBA00023224"/>
    </source>
</evidence>